<dbReference type="AlphaFoldDB" id="A0A6N9YPL8"/>
<name>A0A6N9YPL8_9ACTN</name>
<evidence type="ECO:0000313" key="12">
    <source>
        <dbReference type="EMBL" id="NED96996.1"/>
    </source>
</evidence>
<keyword evidence="5" id="KW-0067">ATP-binding</keyword>
<keyword evidence="2" id="KW-0227">DNA damage</keyword>
<dbReference type="InterPro" id="IPR012340">
    <property type="entry name" value="NA-bd_OB-fold"/>
</dbReference>
<protein>
    <recommendedName>
        <fullName evidence="8">Probable DNA 3'-5' helicase RecG</fullName>
    </recommendedName>
</protein>
<dbReference type="NCBIfam" id="NF008167">
    <property type="entry name" value="PRK10917.2-1"/>
    <property type="match status" value="1"/>
</dbReference>
<evidence type="ECO:0000256" key="3">
    <source>
        <dbReference type="ARBA" id="ARBA00022801"/>
    </source>
</evidence>
<evidence type="ECO:0000256" key="4">
    <source>
        <dbReference type="ARBA" id="ARBA00022806"/>
    </source>
</evidence>
<keyword evidence="6" id="KW-0238">DNA-binding</keyword>
<dbReference type="SUPFAM" id="SSF50249">
    <property type="entry name" value="Nucleic acid-binding proteins"/>
    <property type="match status" value="1"/>
</dbReference>
<dbReference type="CDD" id="cd17992">
    <property type="entry name" value="DEXHc_RecG"/>
    <property type="match status" value="1"/>
</dbReference>
<keyword evidence="3" id="KW-0378">Hydrolase</keyword>
<dbReference type="InterPro" id="IPR047112">
    <property type="entry name" value="RecG/Mfd"/>
</dbReference>
<evidence type="ECO:0000256" key="8">
    <source>
        <dbReference type="ARBA" id="ARBA00049819"/>
    </source>
</evidence>
<dbReference type="PANTHER" id="PTHR47964:SF1">
    <property type="entry name" value="ATP-DEPENDENT DNA HELICASE HOMOLOG RECG, CHLOROPLASTIC"/>
    <property type="match status" value="1"/>
</dbReference>
<dbReference type="InterPro" id="IPR001650">
    <property type="entry name" value="Helicase_C-like"/>
</dbReference>
<dbReference type="SMART" id="SM00490">
    <property type="entry name" value="HELICc"/>
    <property type="match status" value="1"/>
</dbReference>
<dbReference type="Gene3D" id="3.40.50.300">
    <property type="entry name" value="P-loop containing nucleotide triphosphate hydrolases"/>
    <property type="match status" value="2"/>
</dbReference>
<dbReference type="EMBL" id="JAAGOB010000009">
    <property type="protein sequence ID" value="NED96996.1"/>
    <property type="molecule type" value="Genomic_DNA"/>
</dbReference>
<feature type="domain" description="Helicase ATP-binding" evidence="10">
    <location>
        <begin position="281"/>
        <end position="456"/>
    </location>
</feature>
<dbReference type="RefSeq" id="WP_163819784.1">
    <property type="nucleotide sequence ID" value="NZ_JAAGOB010000009.1"/>
</dbReference>
<dbReference type="InterPro" id="IPR033454">
    <property type="entry name" value="RecG_wedge"/>
</dbReference>
<dbReference type="InterPro" id="IPR027417">
    <property type="entry name" value="P-loop_NTPase"/>
</dbReference>
<dbReference type="GO" id="GO:0003677">
    <property type="term" value="F:DNA binding"/>
    <property type="evidence" value="ECO:0007669"/>
    <property type="project" value="UniProtKB-KW"/>
</dbReference>
<dbReference type="Proteomes" id="UP000469185">
    <property type="component" value="Unassembled WGS sequence"/>
</dbReference>
<evidence type="ECO:0000256" key="5">
    <source>
        <dbReference type="ARBA" id="ARBA00022840"/>
    </source>
</evidence>
<comment type="caution">
    <text evidence="12">The sequence shown here is derived from an EMBL/GenBank/DDBJ whole genome shotgun (WGS) entry which is preliminary data.</text>
</comment>
<evidence type="ECO:0000256" key="2">
    <source>
        <dbReference type="ARBA" id="ARBA00022763"/>
    </source>
</evidence>
<evidence type="ECO:0000256" key="7">
    <source>
        <dbReference type="ARBA" id="ARBA00023204"/>
    </source>
</evidence>
<evidence type="ECO:0000259" key="11">
    <source>
        <dbReference type="PROSITE" id="PS51194"/>
    </source>
</evidence>
<dbReference type="GO" id="GO:0016787">
    <property type="term" value="F:hydrolase activity"/>
    <property type="evidence" value="ECO:0007669"/>
    <property type="project" value="UniProtKB-KW"/>
</dbReference>
<dbReference type="PROSITE" id="PS51192">
    <property type="entry name" value="HELICASE_ATP_BIND_1"/>
    <property type="match status" value="1"/>
</dbReference>
<dbReference type="GO" id="GO:0006281">
    <property type="term" value="P:DNA repair"/>
    <property type="evidence" value="ECO:0007669"/>
    <property type="project" value="UniProtKB-KW"/>
</dbReference>
<dbReference type="InterPro" id="IPR011545">
    <property type="entry name" value="DEAD/DEAH_box_helicase_dom"/>
</dbReference>
<dbReference type="PANTHER" id="PTHR47964">
    <property type="entry name" value="ATP-DEPENDENT DNA HELICASE HOMOLOG RECG, CHLOROPLASTIC"/>
    <property type="match status" value="1"/>
</dbReference>
<dbReference type="Pfam" id="PF00271">
    <property type="entry name" value="Helicase_C"/>
    <property type="match status" value="1"/>
</dbReference>
<dbReference type="InterPro" id="IPR014001">
    <property type="entry name" value="Helicase_ATP-bd"/>
</dbReference>
<organism evidence="12 13">
    <name type="scientific">Phytoactinopolyspora alkaliphila</name>
    <dbReference type="NCBI Taxonomy" id="1783498"/>
    <lineage>
        <taxon>Bacteria</taxon>
        <taxon>Bacillati</taxon>
        <taxon>Actinomycetota</taxon>
        <taxon>Actinomycetes</taxon>
        <taxon>Jiangellales</taxon>
        <taxon>Jiangellaceae</taxon>
        <taxon>Phytoactinopolyspora</taxon>
    </lineage>
</organism>
<evidence type="ECO:0000313" key="13">
    <source>
        <dbReference type="Proteomes" id="UP000469185"/>
    </source>
</evidence>
<sequence>MVELHWDLDVAVGDKTAKALAKELKLRTVEDLLRFYPRRYIERGELTELSSLHEDEQVTVLAMVKEVRKRTMRNRRGSIVEAVVTDGTGELHLTFFNQPWHEEKLRPQRIGLFAGKVGSFRGVRQLAHPEYKLFDDDSSDIHTAAEKYAEAIIPVYPATKRLASWRIEKCISVLLDQLPDIADPIPHEILRARRLPALAETFHAVHRPADMRRAMQARERLRYEEAFVLQAELARRRASTAALPAQPRVATPGGVLEALDAQLPFELTEGQRRIGAVIAEDLARDHPMHRLLQGEVGAGKTVVALRAMLSVVDSGGQAALLAPTEVLAQQHHRSLMELLGPLAQRGMLGGLDIGTRVALVTGSMPAAARREALLDIGVGDAGIVVGTHALLEERVQFFDLGMVVIDEQHRFGVEQRAALTAKSRNGTRPHVLVMTATPIPRTVAMTVFGDLEISTLSEIPAGRADVVTHVVPVRDKPHFLDRAWERVREEAEAGHGVYIVCPRIGDEFDDASAMGVADGDDMDAPDPDVDGPGAVGTPGSTAGPAGGPAGERRRPAALLELAEILRSGPLAGVETEILHGRLGPEAKEAAMRRFSSGKAPVLMATTVVEVGVDVATAAMMVIVDADRFGVSQLHQLRGRIGRGSIPGVCLLVTEAEPGSPARSRLDAVAATRDGFELARVDLEHRREGDVLGAAQSGRRSSLKFLRVIRDEDVIRDAREDAGKVVSGDPELREHPELAKAIAAALAAQDEDYIDKG</sequence>
<evidence type="ECO:0000256" key="9">
    <source>
        <dbReference type="SAM" id="MobiDB-lite"/>
    </source>
</evidence>
<evidence type="ECO:0000256" key="1">
    <source>
        <dbReference type="ARBA" id="ARBA00022741"/>
    </source>
</evidence>
<dbReference type="InterPro" id="IPR045562">
    <property type="entry name" value="RecG_dom3_C"/>
</dbReference>
<reference evidence="12 13" key="1">
    <citation type="submission" date="2020-02" db="EMBL/GenBank/DDBJ databases">
        <authorList>
            <person name="Li X.-J."/>
            <person name="Feng X.-M."/>
        </authorList>
    </citation>
    <scope>NUCLEOTIDE SEQUENCE [LARGE SCALE GENOMIC DNA]</scope>
    <source>
        <strain evidence="12 13">CGMCC 4.7225</strain>
    </source>
</reference>
<evidence type="ECO:0000259" key="10">
    <source>
        <dbReference type="PROSITE" id="PS51192"/>
    </source>
</evidence>
<keyword evidence="13" id="KW-1185">Reference proteome</keyword>
<dbReference type="Pfam" id="PF17191">
    <property type="entry name" value="RecG_wedge"/>
    <property type="match status" value="1"/>
</dbReference>
<dbReference type="Pfam" id="PF00270">
    <property type="entry name" value="DEAD"/>
    <property type="match status" value="1"/>
</dbReference>
<accession>A0A6N9YPL8</accession>
<proteinExistence type="predicted"/>
<dbReference type="Gene3D" id="2.40.50.140">
    <property type="entry name" value="Nucleic acid-binding proteins"/>
    <property type="match status" value="1"/>
</dbReference>
<dbReference type="Pfam" id="PF19833">
    <property type="entry name" value="RecG_dom3_C"/>
    <property type="match status" value="1"/>
</dbReference>
<keyword evidence="7" id="KW-0234">DNA repair</keyword>
<gene>
    <name evidence="12" type="primary">recG</name>
    <name evidence="12" type="ORF">G1H11_16945</name>
</gene>
<dbReference type="GO" id="GO:0005524">
    <property type="term" value="F:ATP binding"/>
    <property type="evidence" value="ECO:0007669"/>
    <property type="project" value="UniProtKB-KW"/>
</dbReference>
<keyword evidence="4 12" id="KW-0347">Helicase</keyword>
<feature type="compositionally biased region" description="Low complexity" evidence="9">
    <location>
        <begin position="530"/>
        <end position="543"/>
    </location>
</feature>
<dbReference type="SMART" id="SM00487">
    <property type="entry name" value="DEXDc"/>
    <property type="match status" value="1"/>
</dbReference>
<dbReference type="CDD" id="cd04488">
    <property type="entry name" value="RecG_wedge_OBF"/>
    <property type="match status" value="1"/>
</dbReference>
<feature type="region of interest" description="Disordered" evidence="9">
    <location>
        <begin position="516"/>
        <end position="552"/>
    </location>
</feature>
<evidence type="ECO:0000256" key="6">
    <source>
        <dbReference type="ARBA" id="ARBA00023125"/>
    </source>
</evidence>
<keyword evidence="1" id="KW-0547">Nucleotide-binding</keyword>
<dbReference type="PROSITE" id="PS51194">
    <property type="entry name" value="HELICASE_CTER"/>
    <property type="match status" value="1"/>
</dbReference>
<dbReference type="SUPFAM" id="SSF52540">
    <property type="entry name" value="P-loop containing nucleoside triphosphate hydrolases"/>
    <property type="match status" value="2"/>
</dbReference>
<feature type="domain" description="Helicase C-terminal" evidence="11">
    <location>
        <begin position="521"/>
        <end position="683"/>
    </location>
</feature>
<dbReference type="GO" id="GO:0003678">
    <property type="term" value="F:DNA helicase activity"/>
    <property type="evidence" value="ECO:0007669"/>
    <property type="project" value="TreeGrafter"/>
</dbReference>
<feature type="compositionally biased region" description="Acidic residues" evidence="9">
    <location>
        <begin position="518"/>
        <end position="529"/>
    </location>
</feature>